<reference evidence="5" key="1">
    <citation type="journal article" date="2023" name="G3 (Bethesda)">
        <title>Whole genome assemblies of Zophobas morio and Tenebrio molitor.</title>
        <authorList>
            <person name="Kaur S."/>
            <person name="Stinson S.A."/>
            <person name="diCenzo G.C."/>
        </authorList>
    </citation>
    <scope>NUCLEOTIDE SEQUENCE</scope>
    <source>
        <strain evidence="5">QUZm001</strain>
    </source>
</reference>
<dbReference type="AlphaFoldDB" id="A0AA38IDW8"/>
<dbReference type="Pfam" id="PF00431">
    <property type="entry name" value="CUB"/>
    <property type="match status" value="1"/>
</dbReference>
<dbReference type="CDD" id="cd00041">
    <property type="entry name" value="CUB"/>
    <property type="match status" value="1"/>
</dbReference>
<accession>A0AA38IDW8</accession>
<keyword evidence="1 2" id="KW-1015">Disulfide bond</keyword>
<evidence type="ECO:0000256" key="1">
    <source>
        <dbReference type="ARBA" id="ARBA00023157"/>
    </source>
</evidence>
<keyword evidence="3" id="KW-1133">Transmembrane helix</keyword>
<dbReference type="Proteomes" id="UP001168821">
    <property type="component" value="Unassembled WGS sequence"/>
</dbReference>
<evidence type="ECO:0000313" key="6">
    <source>
        <dbReference type="Proteomes" id="UP001168821"/>
    </source>
</evidence>
<evidence type="ECO:0000313" key="5">
    <source>
        <dbReference type="EMBL" id="KAJ3653329.1"/>
    </source>
</evidence>
<comment type="caution">
    <text evidence="2">Lacks conserved residue(s) required for the propagation of feature annotation.</text>
</comment>
<evidence type="ECO:0000256" key="2">
    <source>
        <dbReference type="PROSITE-ProRule" id="PRU00059"/>
    </source>
</evidence>
<protein>
    <recommendedName>
        <fullName evidence="4">CUB domain-containing protein</fullName>
    </recommendedName>
</protein>
<feature type="transmembrane region" description="Helical" evidence="3">
    <location>
        <begin position="363"/>
        <end position="385"/>
    </location>
</feature>
<sequence>MNSKNENFCGKIETIVVSGCESSRLHLTCRHLNSIIAILEADFFQEFNESALNESLAISTAFPPYHPRQALNQRCSLDGGRAGGQGQGRLIDRAPNRSRRHVANWKGTYLGLCCRCSGVNHCSFILEEDCPGARAWGPGNLTVKYICVSEDHIHKFCNSEILLSDTGDPLLSQGFIHNPGYPRFYSSQRECRWKIRVPQQQRIKFTVLDIAVTADRTVHPDECTDQLEFIDSGQVVEATCRPQEPPLEVLSEGEFMEVVLVSRHSLTPRRGILVHYTAVGCPTPEAPEDGYLVYRNETAAEYSCCVNRVFEDDGRKTKVVQCLGARWDIDLPLPNCTRKPQHKPLLPVEEIRQPPEVEMASDILAPALLIAALFLINFIVLFYIYKIKQKHAIEFADEELGTLPLSNNEKTSP</sequence>
<dbReference type="Gene3D" id="2.60.120.290">
    <property type="entry name" value="Spermadhesin, CUB domain"/>
    <property type="match status" value="1"/>
</dbReference>
<dbReference type="PROSITE" id="PS01180">
    <property type="entry name" value="CUB"/>
    <property type="match status" value="1"/>
</dbReference>
<dbReference type="SUPFAM" id="SSF49854">
    <property type="entry name" value="Spermadhesin, CUB domain"/>
    <property type="match status" value="1"/>
</dbReference>
<proteinExistence type="predicted"/>
<dbReference type="EMBL" id="JALNTZ010000004">
    <property type="protein sequence ID" value="KAJ3653329.1"/>
    <property type="molecule type" value="Genomic_DNA"/>
</dbReference>
<gene>
    <name evidence="5" type="ORF">Zmor_012586</name>
</gene>
<dbReference type="SMART" id="SM00042">
    <property type="entry name" value="CUB"/>
    <property type="match status" value="1"/>
</dbReference>
<name>A0AA38IDW8_9CUCU</name>
<keyword evidence="6" id="KW-1185">Reference proteome</keyword>
<keyword evidence="3" id="KW-0472">Membrane</keyword>
<dbReference type="InterPro" id="IPR052129">
    <property type="entry name" value="Spermadhesin-Link_domain"/>
</dbReference>
<organism evidence="5 6">
    <name type="scientific">Zophobas morio</name>
    <dbReference type="NCBI Taxonomy" id="2755281"/>
    <lineage>
        <taxon>Eukaryota</taxon>
        <taxon>Metazoa</taxon>
        <taxon>Ecdysozoa</taxon>
        <taxon>Arthropoda</taxon>
        <taxon>Hexapoda</taxon>
        <taxon>Insecta</taxon>
        <taxon>Pterygota</taxon>
        <taxon>Neoptera</taxon>
        <taxon>Endopterygota</taxon>
        <taxon>Coleoptera</taxon>
        <taxon>Polyphaga</taxon>
        <taxon>Cucujiformia</taxon>
        <taxon>Tenebrionidae</taxon>
        <taxon>Zophobas</taxon>
    </lineage>
</organism>
<evidence type="ECO:0000259" key="4">
    <source>
        <dbReference type="PROSITE" id="PS01180"/>
    </source>
</evidence>
<evidence type="ECO:0000256" key="3">
    <source>
        <dbReference type="SAM" id="Phobius"/>
    </source>
</evidence>
<comment type="caution">
    <text evidence="5">The sequence shown here is derived from an EMBL/GenBank/DDBJ whole genome shotgun (WGS) entry which is preliminary data.</text>
</comment>
<dbReference type="InterPro" id="IPR000859">
    <property type="entry name" value="CUB_dom"/>
</dbReference>
<dbReference type="InterPro" id="IPR035914">
    <property type="entry name" value="Sperma_CUB_dom_sf"/>
</dbReference>
<feature type="domain" description="CUB" evidence="4">
    <location>
        <begin position="157"/>
        <end position="279"/>
    </location>
</feature>
<feature type="disulfide bond" evidence="2">
    <location>
        <begin position="223"/>
        <end position="240"/>
    </location>
</feature>
<dbReference type="PANTHER" id="PTHR46908:SF8">
    <property type="entry name" value="C-TYPE LECTIN DOMAIN-CONTAINING PROTEIN"/>
    <property type="match status" value="1"/>
</dbReference>
<keyword evidence="3" id="KW-0812">Transmembrane</keyword>
<dbReference type="PANTHER" id="PTHR46908">
    <property type="entry name" value="CUBILIN-LIKE PROTEIN"/>
    <property type="match status" value="1"/>
</dbReference>